<feature type="chain" id="PRO_5041398628" description="GH16 domain-containing protein" evidence="1">
    <location>
        <begin position="21"/>
        <end position="428"/>
    </location>
</feature>
<dbReference type="KEGG" id="ccac:CcaHIS019_0105760"/>
<evidence type="ECO:0000259" key="2">
    <source>
        <dbReference type="PROSITE" id="PS51762"/>
    </source>
</evidence>
<dbReference type="InterPro" id="IPR000757">
    <property type="entry name" value="Beta-glucanase-like"/>
</dbReference>
<dbReference type="PROSITE" id="PS51762">
    <property type="entry name" value="GH16_2"/>
    <property type="match status" value="1"/>
</dbReference>
<name>A0AA48IHZ0_9TREE</name>
<keyword evidence="1" id="KW-0732">Signal</keyword>
<accession>A0AA48IHZ0</accession>
<protein>
    <recommendedName>
        <fullName evidence="2">GH16 domain-containing protein</fullName>
    </recommendedName>
</protein>
<dbReference type="Proteomes" id="UP001233271">
    <property type="component" value="Chromosome 1"/>
</dbReference>
<reference evidence="3" key="1">
    <citation type="journal article" date="2023" name="BMC Genomics">
        <title>Chromosome-level genome assemblies of Cutaneotrichosporon spp. (Trichosporonales, Basidiomycota) reveal imbalanced evolution between nucleotide sequences and chromosome synteny.</title>
        <authorList>
            <person name="Kobayashi Y."/>
            <person name="Kayamori A."/>
            <person name="Aoki K."/>
            <person name="Shiwa Y."/>
            <person name="Matsutani M."/>
            <person name="Fujita N."/>
            <person name="Sugita T."/>
            <person name="Iwasaki W."/>
            <person name="Tanaka N."/>
            <person name="Takashima M."/>
        </authorList>
    </citation>
    <scope>NUCLEOTIDE SEQUENCE</scope>
    <source>
        <strain evidence="3">HIS019</strain>
    </source>
</reference>
<evidence type="ECO:0000313" key="4">
    <source>
        <dbReference type="Proteomes" id="UP001233271"/>
    </source>
</evidence>
<feature type="domain" description="GH16" evidence="2">
    <location>
        <begin position="38"/>
        <end position="294"/>
    </location>
</feature>
<dbReference type="Pfam" id="PF26113">
    <property type="entry name" value="GH16_XgeA"/>
    <property type="match status" value="1"/>
</dbReference>
<dbReference type="InterPro" id="IPR050546">
    <property type="entry name" value="Glycosyl_Hydrlase_16"/>
</dbReference>
<proteinExistence type="predicted"/>
<dbReference type="Gene3D" id="2.60.120.200">
    <property type="match status" value="1"/>
</dbReference>
<dbReference type="InterPro" id="IPR013320">
    <property type="entry name" value="ConA-like_dom_sf"/>
</dbReference>
<dbReference type="SUPFAM" id="SSF49899">
    <property type="entry name" value="Concanavalin A-like lectins/glucanases"/>
    <property type="match status" value="1"/>
</dbReference>
<evidence type="ECO:0000256" key="1">
    <source>
        <dbReference type="SAM" id="SignalP"/>
    </source>
</evidence>
<dbReference type="FunFam" id="2.60.120.200:FF:000179">
    <property type="entry name" value="Unplaced genomic scaffold supercont1.19, whole genome shotgun sequence"/>
    <property type="match status" value="1"/>
</dbReference>
<gene>
    <name evidence="3" type="ORF">CcaverHIS019_0105760</name>
</gene>
<dbReference type="GeneID" id="85491729"/>
<dbReference type="RefSeq" id="XP_060453124.1">
    <property type="nucleotide sequence ID" value="XM_060601855.1"/>
</dbReference>
<dbReference type="GO" id="GO:0004553">
    <property type="term" value="F:hydrolase activity, hydrolyzing O-glycosyl compounds"/>
    <property type="evidence" value="ECO:0007669"/>
    <property type="project" value="InterPro"/>
</dbReference>
<dbReference type="EMBL" id="AP028212">
    <property type="protein sequence ID" value="BEI87858.1"/>
    <property type="molecule type" value="Genomic_DNA"/>
</dbReference>
<sequence>MAPLALALAAAVAAAPLVRAGVYPIAESMAGDTFLQGWNWPDSFYDNTTSGEVFWYGSAEWNSSSPLIYKTAKGTTIMKVDDTSTVVANPWHTTKRFAPKLLSKRAYGVGTVWVLDAIHMPYGCSVWPAFWTVGPKWPVGGEIDIMEGIHNQPVNQMALHSAEDGCYAPQTNQALMTGDWGSLNCSIGYSYGSGCTARDTDPASYGAGFAAAGGGVFVAEWAPEAIKIWFIPRARVPAALTADAKSIDTSTLGTPTGYWGNKDCTFTRYFGPQTLILQTTLCGVWAGLESTLAANGCTGYASGEDCYTTYVNGDGSNYRTAYYEINYVNIFNAAVSTTPGVEGGLPADGPVAGNNNLGRQQATSVSSSITTEADGATSLVQVTVTQNVPDVADAPTAVTTASRKSGAKSRIGSALALASLAVFVAGLF</sequence>
<dbReference type="AlphaFoldDB" id="A0AA48IHZ0"/>
<feature type="signal peptide" evidence="1">
    <location>
        <begin position="1"/>
        <end position="20"/>
    </location>
</feature>
<evidence type="ECO:0000313" key="3">
    <source>
        <dbReference type="EMBL" id="BEI87858.1"/>
    </source>
</evidence>
<organism evidence="3 4">
    <name type="scientific">Cutaneotrichosporon cavernicola</name>
    <dbReference type="NCBI Taxonomy" id="279322"/>
    <lineage>
        <taxon>Eukaryota</taxon>
        <taxon>Fungi</taxon>
        <taxon>Dikarya</taxon>
        <taxon>Basidiomycota</taxon>
        <taxon>Agaricomycotina</taxon>
        <taxon>Tremellomycetes</taxon>
        <taxon>Trichosporonales</taxon>
        <taxon>Trichosporonaceae</taxon>
        <taxon>Cutaneotrichosporon</taxon>
    </lineage>
</organism>
<dbReference type="PANTHER" id="PTHR10963">
    <property type="entry name" value="GLYCOSYL HYDROLASE-RELATED"/>
    <property type="match status" value="1"/>
</dbReference>
<dbReference type="GO" id="GO:0009251">
    <property type="term" value="P:glucan catabolic process"/>
    <property type="evidence" value="ECO:0007669"/>
    <property type="project" value="TreeGrafter"/>
</dbReference>
<keyword evidence="4" id="KW-1185">Reference proteome</keyword>
<dbReference type="PANTHER" id="PTHR10963:SF24">
    <property type="entry name" value="GLYCOSIDASE C21B10.07-RELATED"/>
    <property type="match status" value="1"/>
</dbReference>